<feature type="signal peptide" evidence="2">
    <location>
        <begin position="1"/>
        <end position="24"/>
    </location>
</feature>
<comment type="caution">
    <text evidence="3">The sequence shown here is derived from an EMBL/GenBank/DDBJ whole genome shotgun (WGS) entry which is preliminary data.</text>
</comment>
<organism evidence="3 4">
    <name type="scientific">Artemia franciscana</name>
    <name type="common">Brine shrimp</name>
    <name type="synonym">Artemia sanfranciscana</name>
    <dbReference type="NCBI Taxonomy" id="6661"/>
    <lineage>
        <taxon>Eukaryota</taxon>
        <taxon>Metazoa</taxon>
        <taxon>Ecdysozoa</taxon>
        <taxon>Arthropoda</taxon>
        <taxon>Crustacea</taxon>
        <taxon>Branchiopoda</taxon>
        <taxon>Anostraca</taxon>
        <taxon>Artemiidae</taxon>
        <taxon>Artemia</taxon>
    </lineage>
</organism>
<protein>
    <submittedName>
        <fullName evidence="3">Uncharacterized protein</fullName>
    </submittedName>
</protein>
<gene>
    <name evidence="3" type="ORF">QYM36_012246</name>
</gene>
<name>A0AA88HPR3_ARTSF</name>
<keyword evidence="4" id="KW-1185">Reference proteome</keyword>
<feature type="chain" id="PRO_5041721896" evidence="2">
    <location>
        <begin position="25"/>
        <end position="106"/>
    </location>
</feature>
<evidence type="ECO:0000256" key="2">
    <source>
        <dbReference type="SAM" id="SignalP"/>
    </source>
</evidence>
<proteinExistence type="predicted"/>
<evidence type="ECO:0000256" key="1">
    <source>
        <dbReference type="SAM" id="MobiDB-lite"/>
    </source>
</evidence>
<accession>A0AA88HPR3</accession>
<dbReference type="EMBL" id="JAVRJZ010000016">
    <property type="protein sequence ID" value="KAK2711009.1"/>
    <property type="molecule type" value="Genomic_DNA"/>
</dbReference>
<dbReference type="Proteomes" id="UP001187531">
    <property type="component" value="Unassembled WGS sequence"/>
</dbReference>
<sequence length="106" mass="11333">MMKLLIISTFVFAGLILQASSVSANDAVNFGEITNLEETQKRGETQPLEASANEEEEGENKILLKALLLKKVLLKKGFGGGYGGGFGGGYGGGYGYRGYGRPYYGR</sequence>
<reference evidence="3" key="1">
    <citation type="submission" date="2023-07" db="EMBL/GenBank/DDBJ databases">
        <title>Chromosome-level genome assembly of Artemia franciscana.</title>
        <authorList>
            <person name="Jo E."/>
        </authorList>
    </citation>
    <scope>NUCLEOTIDE SEQUENCE</scope>
    <source>
        <tissue evidence="3">Whole body</tissue>
    </source>
</reference>
<keyword evidence="2" id="KW-0732">Signal</keyword>
<evidence type="ECO:0000313" key="3">
    <source>
        <dbReference type="EMBL" id="KAK2711009.1"/>
    </source>
</evidence>
<evidence type="ECO:0000313" key="4">
    <source>
        <dbReference type="Proteomes" id="UP001187531"/>
    </source>
</evidence>
<feature type="region of interest" description="Disordered" evidence="1">
    <location>
        <begin position="38"/>
        <end position="57"/>
    </location>
</feature>
<dbReference type="AlphaFoldDB" id="A0AA88HPR3"/>